<feature type="domain" description="Enkurin" evidence="8">
    <location>
        <begin position="419"/>
        <end position="511"/>
    </location>
</feature>
<evidence type="ECO:0000313" key="10">
    <source>
        <dbReference type="Proteomes" id="UP000886611"/>
    </source>
</evidence>
<dbReference type="Proteomes" id="UP000886611">
    <property type="component" value="Unassembled WGS sequence"/>
</dbReference>
<dbReference type="GO" id="GO:0005879">
    <property type="term" value="C:axonemal microtubule"/>
    <property type="evidence" value="ECO:0007669"/>
    <property type="project" value="TreeGrafter"/>
</dbReference>
<gene>
    <name evidence="9" type="primary">Enkur_0</name>
    <name evidence="9" type="ORF">GTO96_0018479</name>
</gene>
<comment type="caution">
    <text evidence="9">The sequence shown here is derived from an EMBL/GenBank/DDBJ whole genome shotgun (WGS) entry which is preliminary data.</text>
</comment>
<evidence type="ECO:0000259" key="8">
    <source>
        <dbReference type="PROSITE" id="PS51665"/>
    </source>
</evidence>
<feature type="non-terminal residue" evidence="9">
    <location>
        <position position="1"/>
    </location>
</feature>
<evidence type="ECO:0000256" key="2">
    <source>
        <dbReference type="ARBA" id="ARBA00004245"/>
    </source>
</evidence>
<proteinExistence type="predicted"/>
<keyword evidence="10" id="KW-1185">Reference proteome</keyword>
<feature type="compositionally biased region" description="Basic and acidic residues" evidence="7">
    <location>
        <begin position="327"/>
        <end position="344"/>
    </location>
</feature>
<comment type="subcellular location">
    <subcellularLocation>
        <location evidence="1">Cell projection</location>
        <location evidence="1">Cilium</location>
    </subcellularLocation>
    <subcellularLocation>
        <location evidence="2">Cytoplasm</location>
        <location evidence="2">Cytoskeleton</location>
    </subcellularLocation>
</comment>
<feature type="compositionally biased region" description="Basic and acidic residues" evidence="7">
    <location>
        <begin position="122"/>
        <end position="133"/>
    </location>
</feature>
<keyword evidence="3" id="KW-0963">Cytoplasm</keyword>
<evidence type="ECO:0000256" key="4">
    <source>
        <dbReference type="ARBA" id="ARBA00023212"/>
    </source>
</evidence>
<dbReference type="PANTHER" id="PTHR21490">
    <property type="entry name" value="ENKURIN-RELATED"/>
    <property type="match status" value="1"/>
</dbReference>
<evidence type="ECO:0000313" key="9">
    <source>
        <dbReference type="EMBL" id="KAG2458332.1"/>
    </source>
</evidence>
<dbReference type="PROSITE" id="PS51665">
    <property type="entry name" value="ENKURIN"/>
    <property type="match status" value="1"/>
</dbReference>
<keyword evidence="4" id="KW-0206">Cytoskeleton</keyword>
<accession>A0A8X7WXU9</accession>
<feature type="region of interest" description="Disordered" evidence="7">
    <location>
        <begin position="122"/>
        <end position="165"/>
    </location>
</feature>
<evidence type="ECO:0000256" key="6">
    <source>
        <dbReference type="SAM" id="Coils"/>
    </source>
</evidence>
<feature type="region of interest" description="Disordered" evidence="7">
    <location>
        <begin position="327"/>
        <end position="351"/>
    </location>
</feature>
<dbReference type="Pfam" id="PF13864">
    <property type="entry name" value="Enkurin"/>
    <property type="match status" value="1"/>
</dbReference>
<protein>
    <submittedName>
        <fullName evidence="9">ENKUR protein</fullName>
    </submittedName>
</protein>
<feature type="coiled-coil region" evidence="6">
    <location>
        <begin position="479"/>
        <end position="506"/>
    </location>
</feature>
<dbReference type="AlphaFoldDB" id="A0A8X7WXU9"/>
<keyword evidence="6" id="KW-0175">Coiled coil</keyword>
<dbReference type="InterPro" id="IPR052102">
    <property type="entry name" value="Enkurin_domain-protein"/>
</dbReference>
<feature type="non-terminal residue" evidence="9">
    <location>
        <position position="514"/>
    </location>
</feature>
<feature type="compositionally biased region" description="Basic and acidic residues" evidence="7">
    <location>
        <begin position="43"/>
        <end position="54"/>
    </location>
</feature>
<sequence length="514" mass="57756">MGKKTEKKKVSTNGVRNMTDVEMTWTYMTGSAEDRDLIQAERARAARLSGHDQRSSASDSLDALGISPPATEVSAGKTPNVSGLYLSCFADARRQTISGVSDACLAVWQNGRGSQKAVDDNRLVTRGGCRDGEGNLESSDEDGRPLTGPSRLEGEGKASKAAPKQAATVKEGRVVAEGSAVVKEKPDLSRLVVASHPPFDSKSQEPLRDPAEHVLGWDVLIGSRPEGLEATASTVRKATETRKTLPDFFLELRGKATMAEMYPDESIYNLIPQDEIKAAKMPRYTSRFRGMVKEEMQKNRALNKTMGPAKVDVPSPEKFLQKHSKELKETEKRPFQYEDHDRRKPPVPARTEKPVMGIQTKKNFINSNAVEMMMAVPKKPKPIYVDTKRGDKQLLETSGLVPKFVHKKDFGETPEYLVRRNEETRIAHEEYEAYVKERLRQGAMKQLSDEERQTVLQGLKKNWEELSQQYQGLSVVIDTVPKKNRKERLENEMKQLEKDIEMIEKHKTIYIANN</sequence>
<evidence type="ECO:0000256" key="3">
    <source>
        <dbReference type="ARBA" id="ARBA00022490"/>
    </source>
</evidence>
<dbReference type="GO" id="GO:0005516">
    <property type="term" value="F:calmodulin binding"/>
    <property type="evidence" value="ECO:0007669"/>
    <property type="project" value="TreeGrafter"/>
</dbReference>
<evidence type="ECO:0000256" key="1">
    <source>
        <dbReference type="ARBA" id="ARBA00004138"/>
    </source>
</evidence>
<dbReference type="GO" id="GO:0001669">
    <property type="term" value="C:acrosomal vesicle"/>
    <property type="evidence" value="ECO:0007669"/>
    <property type="project" value="TreeGrafter"/>
</dbReference>
<dbReference type="EMBL" id="JAATIS010007298">
    <property type="protein sequence ID" value="KAG2458332.1"/>
    <property type="molecule type" value="Genomic_DNA"/>
</dbReference>
<keyword evidence="5" id="KW-0966">Cell projection</keyword>
<evidence type="ECO:0000256" key="7">
    <source>
        <dbReference type="SAM" id="MobiDB-lite"/>
    </source>
</evidence>
<dbReference type="PANTHER" id="PTHR21490:SF0">
    <property type="entry name" value="ENKURIN"/>
    <property type="match status" value="1"/>
</dbReference>
<dbReference type="InterPro" id="IPR027012">
    <property type="entry name" value="Enkurin_dom"/>
</dbReference>
<evidence type="ECO:0000256" key="5">
    <source>
        <dbReference type="ARBA" id="ARBA00023273"/>
    </source>
</evidence>
<organism evidence="9 10">
    <name type="scientific">Polypterus senegalus</name>
    <name type="common">Senegal bichir</name>
    <dbReference type="NCBI Taxonomy" id="55291"/>
    <lineage>
        <taxon>Eukaryota</taxon>
        <taxon>Metazoa</taxon>
        <taxon>Chordata</taxon>
        <taxon>Craniata</taxon>
        <taxon>Vertebrata</taxon>
        <taxon>Euteleostomi</taxon>
        <taxon>Actinopterygii</taxon>
        <taxon>Polypteriformes</taxon>
        <taxon>Polypteridae</taxon>
        <taxon>Polypterus</taxon>
    </lineage>
</organism>
<name>A0A8X7WXU9_POLSE</name>
<feature type="region of interest" description="Disordered" evidence="7">
    <location>
        <begin position="43"/>
        <end position="76"/>
    </location>
</feature>
<reference evidence="9 10" key="1">
    <citation type="journal article" date="2021" name="Cell">
        <title>Tracing the genetic footprints of vertebrate landing in non-teleost ray-finned fishes.</title>
        <authorList>
            <person name="Bi X."/>
            <person name="Wang K."/>
            <person name="Yang L."/>
            <person name="Pan H."/>
            <person name="Jiang H."/>
            <person name="Wei Q."/>
            <person name="Fang M."/>
            <person name="Yu H."/>
            <person name="Zhu C."/>
            <person name="Cai Y."/>
            <person name="He Y."/>
            <person name="Gan X."/>
            <person name="Zeng H."/>
            <person name="Yu D."/>
            <person name="Zhu Y."/>
            <person name="Jiang H."/>
            <person name="Qiu Q."/>
            <person name="Yang H."/>
            <person name="Zhang Y.E."/>
            <person name="Wang W."/>
            <person name="Zhu M."/>
            <person name="He S."/>
            <person name="Zhang G."/>
        </authorList>
    </citation>
    <scope>NUCLEOTIDE SEQUENCE [LARGE SCALE GENOMIC DNA]</scope>
    <source>
        <strain evidence="9">Bchr_013</strain>
    </source>
</reference>